<dbReference type="Proteomes" id="UP001642502">
    <property type="component" value="Unassembled WGS sequence"/>
</dbReference>
<feature type="region of interest" description="Disordered" evidence="1">
    <location>
        <begin position="213"/>
        <end position="233"/>
    </location>
</feature>
<evidence type="ECO:0000313" key="4">
    <source>
        <dbReference type="EMBL" id="CAK7269161.1"/>
    </source>
</evidence>
<keyword evidence="2" id="KW-0472">Membrane</keyword>
<dbReference type="InterPro" id="IPR056722">
    <property type="entry name" value="DUF7820"/>
</dbReference>
<dbReference type="PANTHER" id="PTHR42078">
    <property type="entry name" value="GLUCAN 1, 4-ALPHA-GLUCOSIDASE"/>
    <property type="match status" value="1"/>
</dbReference>
<dbReference type="PANTHER" id="PTHR42078:SF1">
    <property type="entry name" value="GLUCAN 1, 4-ALPHA-GLUCOSIDASE"/>
    <property type="match status" value="1"/>
</dbReference>
<keyword evidence="5" id="KW-1185">Reference proteome</keyword>
<feature type="region of interest" description="Disordered" evidence="1">
    <location>
        <begin position="106"/>
        <end position="155"/>
    </location>
</feature>
<evidence type="ECO:0000256" key="1">
    <source>
        <dbReference type="SAM" id="MobiDB-lite"/>
    </source>
</evidence>
<organism evidence="4 5">
    <name type="scientific">Sporothrix epigloea</name>
    <dbReference type="NCBI Taxonomy" id="1892477"/>
    <lineage>
        <taxon>Eukaryota</taxon>
        <taxon>Fungi</taxon>
        <taxon>Dikarya</taxon>
        <taxon>Ascomycota</taxon>
        <taxon>Pezizomycotina</taxon>
        <taxon>Sordariomycetes</taxon>
        <taxon>Sordariomycetidae</taxon>
        <taxon>Ophiostomatales</taxon>
        <taxon>Ophiostomataceae</taxon>
        <taxon>Sporothrix</taxon>
    </lineage>
</organism>
<feature type="domain" description="DUF7820" evidence="3">
    <location>
        <begin position="552"/>
        <end position="905"/>
    </location>
</feature>
<feature type="region of interest" description="Disordered" evidence="1">
    <location>
        <begin position="445"/>
        <end position="471"/>
    </location>
</feature>
<feature type="compositionally biased region" description="Low complexity" evidence="1">
    <location>
        <begin position="109"/>
        <end position="124"/>
    </location>
</feature>
<evidence type="ECO:0000256" key="2">
    <source>
        <dbReference type="SAM" id="Phobius"/>
    </source>
</evidence>
<protein>
    <recommendedName>
        <fullName evidence="3">DUF7820 domain-containing protein</fullName>
    </recommendedName>
</protein>
<evidence type="ECO:0000259" key="3">
    <source>
        <dbReference type="Pfam" id="PF25130"/>
    </source>
</evidence>
<feature type="compositionally biased region" description="Polar residues" evidence="1">
    <location>
        <begin position="9"/>
        <end position="27"/>
    </location>
</feature>
<evidence type="ECO:0000313" key="5">
    <source>
        <dbReference type="Proteomes" id="UP001642502"/>
    </source>
</evidence>
<feature type="transmembrane region" description="Helical" evidence="2">
    <location>
        <begin position="506"/>
        <end position="534"/>
    </location>
</feature>
<comment type="caution">
    <text evidence="4">The sequence shown here is derived from an EMBL/GenBank/DDBJ whole genome shotgun (WGS) entry which is preliminary data.</text>
</comment>
<feature type="compositionally biased region" description="Polar residues" evidence="1">
    <location>
        <begin position="125"/>
        <end position="137"/>
    </location>
</feature>
<dbReference type="Pfam" id="PF25130">
    <property type="entry name" value="DUF7820"/>
    <property type="match status" value="1"/>
</dbReference>
<keyword evidence="2" id="KW-1133">Transmembrane helix</keyword>
<feature type="region of interest" description="Disordered" evidence="1">
    <location>
        <begin position="1"/>
        <end position="48"/>
    </location>
</feature>
<dbReference type="EMBL" id="CAWUON010000044">
    <property type="protein sequence ID" value="CAK7269161.1"/>
    <property type="molecule type" value="Genomic_DNA"/>
</dbReference>
<reference evidence="4 5" key="1">
    <citation type="submission" date="2024-01" db="EMBL/GenBank/DDBJ databases">
        <authorList>
            <person name="Allen C."/>
            <person name="Tagirdzhanova G."/>
        </authorList>
    </citation>
    <scope>NUCLEOTIDE SEQUENCE [LARGE SCALE GENOMIC DNA]</scope>
    <source>
        <strain evidence="4 5">CBS 119000</strain>
    </source>
</reference>
<sequence>MDRSDENESQSQQPLSQHYSRNASTNADAEVLDAIDEGANTGTVMTVSDSFRPYTEATTEAATASNPTLDRAFSARSAAGNERSHMAGAALEEDCPVTATTAAPGLAKTSTSTSTCSLHSPTSSPALDNSSPPNSLAPTYASPRPSDAPAPAPLLISAFPEPQHTVSSAQSSSLAAVQSTSFAHPPTGQLAQSLPLDGEFASASNDACPLANVQTDASSSVPPACDKEPDQGPSGPSFSYLVYPHNSCMSRPLDVGEASTVEPMESTYDGPRRPAFPYAMYTQSTVTSPSPEPMTVPGVSVGAPGVVDNYRQHTGPHGEDVADLIGPLGHIEQLPPYTRYPNEAYNRKIAAAYAASQANTSADSPADTSLDTLVADPTVAQVTTLNGTPESVSAPQSLPAELVSTLSAATRGPAPDPPPIPAQVSTPALIDSVPGAGGIGLAPHNPEFDGVEDAQSPRSVNSLGSFHSERSRHKINPTECDINEKRKHKAADFIQRYGRRRLLGIIPYWAICLVVTVLLLMGIILGAVLGVFLANNQSTRHYSHQPSSTVSVTVTVDASPISMPSNLPSLPTGTFSLPFAINESPSSCFNDTTQSQAWECTIADQRSMSLTIASLGQSPSGPIYGMTINSNASATYKNNVFLYGEQAPSITTQTKLQMVQDTLDKDRGPAWFKMVTYNKTVIVRETYLTAPMSQPSSLSSTENNSKQRRHFDGRVAGSASKACYPGHWCGYAAHVGDKPWVCTWPDTILEIFIYPNQNSSACGGSASMSGMTASSIPISTSASLLVAPNGAAKSLVTTSSTAPFPAFTQMLNLPPPYPRVVKMEERRMDNSPEATCVQYKLTLVGNEIKAVPNLDASGHPIQLNIAEIEPDPTFCPKGKRDQSGAGEIFKKRDEDDLSKCGCLWMAT</sequence>
<proteinExistence type="predicted"/>
<gene>
    <name evidence="4" type="ORF">SEPCBS119000_003430</name>
</gene>
<keyword evidence="2" id="KW-0812">Transmembrane</keyword>
<name>A0ABP0DQT9_9PEZI</name>
<accession>A0ABP0DQT9</accession>
<feature type="compositionally biased region" description="Polar residues" evidence="1">
    <location>
        <begin position="456"/>
        <end position="465"/>
    </location>
</feature>